<name>A0ABU5ZW19_9FLAO</name>
<dbReference type="Proteomes" id="UP001327027">
    <property type="component" value="Unassembled WGS sequence"/>
</dbReference>
<sequence>MTKLLHSSFLLVFFLITHLGNAQLESEHVYHAEHHDLEFLSDAENLNFETLGEANEKDFSYISDINKEELQYLYLDYDNDHDEELALIDIISSDEGTDFNCSGGFCMNKHHYHKKGLTLKRQFFIYFMSITC</sequence>
<gene>
    <name evidence="2" type="ORF">U6A24_11430</name>
</gene>
<organism evidence="2 3">
    <name type="scientific">Aquimarina gracilis</name>
    <dbReference type="NCBI Taxonomy" id="874422"/>
    <lineage>
        <taxon>Bacteria</taxon>
        <taxon>Pseudomonadati</taxon>
        <taxon>Bacteroidota</taxon>
        <taxon>Flavobacteriia</taxon>
        <taxon>Flavobacteriales</taxon>
        <taxon>Flavobacteriaceae</taxon>
        <taxon>Aquimarina</taxon>
    </lineage>
</organism>
<evidence type="ECO:0000313" key="2">
    <source>
        <dbReference type="EMBL" id="MEB3346076.1"/>
    </source>
</evidence>
<reference evidence="2 3" key="1">
    <citation type="journal article" date="2013" name="Int. J. Syst. Evol. Microbiol.">
        <title>Aquimarina gracilis sp. nov., isolated from the gut microflora of a mussel, Mytilus coruscus, and emended description of Aquimarina spongiae.</title>
        <authorList>
            <person name="Park S.C."/>
            <person name="Choe H.N."/>
            <person name="Baik K.S."/>
            <person name="Seong C.N."/>
        </authorList>
    </citation>
    <scope>NUCLEOTIDE SEQUENCE [LARGE SCALE GENOMIC DNA]</scope>
    <source>
        <strain evidence="2 3">PSC32</strain>
    </source>
</reference>
<dbReference type="EMBL" id="JAYKLX010000005">
    <property type="protein sequence ID" value="MEB3346076.1"/>
    <property type="molecule type" value="Genomic_DNA"/>
</dbReference>
<evidence type="ECO:0000256" key="1">
    <source>
        <dbReference type="SAM" id="SignalP"/>
    </source>
</evidence>
<dbReference type="RefSeq" id="WP_324180106.1">
    <property type="nucleotide sequence ID" value="NZ_BAABAW010000006.1"/>
</dbReference>
<protein>
    <submittedName>
        <fullName evidence="2">Uncharacterized protein</fullName>
    </submittedName>
</protein>
<comment type="caution">
    <text evidence="2">The sequence shown here is derived from an EMBL/GenBank/DDBJ whole genome shotgun (WGS) entry which is preliminary data.</text>
</comment>
<evidence type="ECO:0000313" key="3">
    <source>
        <dbReference type="Proteomes" id="UP001327027"/>
    </source>
</evidence>
<keyword evidence="3" id="KW-1185">Reference proteome</keyword>
<proteinExistence type="predicted"/>
<feature type="chain" id="PRO_5046786961" evidence="1">
    <location>
        <begin position="23"/>
        <end position="132"/>
    </location>
</feature>
<keyword evidence="1" id="KW-0732">Signal</keyword>
<feature type="signal peptide" evidence="1">
    <location>
        <begin position="1"/>
        <end position="22"/>
    </location>
</feature>
<accession>A0ABU5ZW19</accession>